<evidence type="ECO:0000256" key="1">
    <source>
        <dbReference type="ARBA" id="ARBA00009431"/>
    </source>
</evidence>
<accession>A0AAP0CX25</accession>
<name>A0AAP0CX25_9ASTR</name>
<gene>
    <name evidence="3" type="ORF">SSX86_015982</name>
</gene>
<evidence type="ECO:0000313" key="4">
    <source>
        <dbReference type="Proteomes" id="UP001408789"/>
    </source>
</evidence>
<dbReference type="Gene3D" id="3.40.50.1820">
    <property type="entry name" value="alpha/beta hydrolase"/>
    <property type="match status" value="1"/>
</dbReference>
<feature type="transmembrane region" description="Helical" evidence="2">
    <location>
        <begin position="33"/>
        <end position="51"/>
    </location>
</feature>
<dbReference type="GO" id="GO:0004185">
    <property type="term" value="F:serine-type carboxypeptidase activity"/>
    <property type="evidence" value="ECO:0007669"/>
    <property type="project" value="InterPro"/>
</dbReference>
<comment type="caution">
    <text evidence="3">The sequence shown here is derived from an EMBL/GenBank/DDBJ whole genome shotgun (WGS) entry which is preliminary data.</text>
</comment>
<dbReference type="Proteomes" id="UP001408789">
    <property type="component" value="Unassembled WGS sequence"/>
</dbReference>
<keyword evidence="2" id="KW-1133">Transmembrane helix</keyword>
<dbReference type="Pfam" id="PF00450">
    <property type="entry name" value="Peptidase_S10"/>
    <property type="match status" value="1"/>
</dbReference>
<evidence type="ECO:0000313" key="3">
    <source>
        <dbReference type="EMBL" id="KAK9064600.1"/>
    </source>
</evidence>
<dbReference type="EMBL" id="JBCNJP010000017">
    <property type="protein sequence ID" value="KAK9064600.1"/>
    <property type="molecule type" value="Genomic_DNA"/>
</dbReference>
<protein>
    <recommendedName>
        <fullName evidence="5">Serine carboxypeptidase</fullName>
    </recommendedName>
</protein>
<dbReference type="GO" id="GO:0006508">
    <property type="term" value="P:proteolysis"/>
    <property type="evidence" value="ECO:0007669"/>
    <property type="project" value="InterPro"/>
</dbReference>
<organism evidence="3 4">
    <name type="scientific">Deinandra increscens subsp. villosa</name>
    <dbReference type="NCBI Taxonomy" id="3103831"/>
    <lineage>
        <taxon>Eukaryota</taxon>
        <taxon>Viridiplantae</taxon>
        <taxon>Streptophyta</taxon>
        <taxon>Embryophyta</taxon>
        <taxon>Tracheophyta</taxon>
        <taxon>Spermatophyta</taxon>
        <taxon>Magnoliopsida</taxon>
        <taxon>eudicotyledons</taxon>
        <taxon>Gunneridae</taxon>
        <taxon>Pentapetalae</taxon>
        <taxon>asterids</taxon>
        <taxon>campanulids</taxon>
        <taxon>Asterales</taxon>
        <taxon>Asteraceae</taxon>
        <taxon>Asteroideae</taxon>
        <taxon>Heliantheae alliance</taxon>
        <taxon>Madieae</taxon>
        <taxon>Madiinae</taxon>
        <taxon>Deinandra</taxon>
    </lineage>
</organism>
<proteinExistence type="inferred from homology"/>
<comment type="similarity">
    <text evidence="1">Belongs to the peptidase S10 family.</text>
</comment>
<sequence length="177" mass="19240">MPLDHLYKGEISPINKAGVRLQSYNYIIMESTYMNVTTLLSFFIIIFATTLSNSKSIVKNLPGFPGDLPFTLETGYVGVGGEDEIQFFYYFVESQRDPANDPLLLYLTGGPGTSGLFPFLYQIACIRLVFQMGTITVCVAGDDDAAFAVEKHAVAGGGADVSELSLSVSLLPETEEL</sequence>
<evidence type="ECO:0008006" key="5">
    <source>
        <dbReference type="Google" id="ProtNLM"/>
    </source>
</evidence>
<reference evidence="3 4" key="1">
    <citation type="submission" date="2024-04" db="EMBL/GenBank/DDBJ databases">
        <title>The reference genome of an endangered Asteraceae, Deinandra increscens subsp. villosa, native to the Central Coast of California.</title>
        <authorList>
            <person name="Guilliams M."/>
            <person name="Hasenstab-Lehman K."/>
            <person name="Meyer R."/>
            <person name="Mcevoy S."/>
        </authorList>
    </citation>
    <scope>NUCLEOTIDE SEQUENCE [LARGE SCALE GENOMIC DNA]</scope>
    <source>
        <tissue evidence="3">Leaf</tissue>
    </source>
</reference>
<dbReference type="InterPro" id="IPR001563">
    <property type="entry name" value="Peptidase_S10"/>
</dbReference>
<keyword evidence="4" id="KW-1185">Reference proteome</keyword>
<keyword evidence="2" id="KW-0812">Transmembrane</keyword>
<dbReference type="InterPro" id="IPR029058">
    <property type="entry name" value="AB_hydrolase_fold"/>
</dbReference>
<dbReference type="SUPFAM" id="SSF53474">
    <property type="entry name" value="alpha/beta-Hydrolases"/>
    <property type="match status" value="1"/>
</dbReference>
<dbReference type="AlphaFoldDB" id="A0AAP0CX25"/>
<keyword evidence="2" id="KW-0472">Membrane</keyword>
<evidence type="ECO:0000256" key="2">
    <source>
        <dbReference type="SAM" id="Phobius"/>
    </source>
</evidence>